<protein>
    <recommendedName>
        <fullName evidence="4">Retrotransposon gag protein</fullName>
    </recommendedName>
</protein>
<dbReference type="OrthoDB" id="778454at2759"/>
<evidence type="ECO:0000313" key="2">
    <source>
        <dbReference type="EMBL" id="GFY96721.1"/>
    </source>
</evidence>
<name>A0A7J0FDG1_9ERIC</name>
<feature type="region of interest" description="Disordered" evidence="1">
    <location>
        <begin position="56"/>
        <end position="96"/>
    </location>
</feature>
<organism evidence="2 3">
    <name type="scientific">Actinidia rufa</name>
    <dbReference type="NCBI Taxonomy" id="165716"/>
    <lineage>
        <taxon>Eukaryota</taxon>
        <taxon>Viridiplantae</taxon>
        <taxon>Streptophyta</taxon>
        <taxon>Embryophyta</taxon>
        <taxon>Tracheophyta</taxon>
        <taxon>Spermatophyta</taxon>
        <taxon>Magnoliopsida</taxon>
        <taxon>eudicotyledons</taxon>
        <taxon>Gunneridae</taxon>
        <taxon>Pentapetalae</taxon>
        <taxon>asterids</taxon>
        <taxon>Ericales</taxon>
        <taxon>Actinidiaceae</taxon>
        <taxon>Actinidia</taxon>
    </lineage>
</organism>
<reference evidence="2 3" key="1">
    <citation type="submission" date="2019-07" db="EMBL/GenBank/DDBJ databases">
        <title>De Novo Assembly of kiwifruit Actinidia rufa.</title>
        <authorList>
            <person name="Sugita-Konishi S."/>
            <person name="Sato K."/>
            <person name="Mori E."/>
            <person name="Abe Y."/>
            <person name="Kisaki G."/>
            <person name="Hamano K."/>
            <person name="Suezawa K."/>
            <person name="Otani M."/>
            <person name="Fukuda T."/>
            <person name="Manabe T."/>
            <person name="Gomi K."/>
            <person name="Tabuchi M."/>
            <person name="Akimitsu K."/>
            <person name="Kataoka I."/>
        </authorList>
    </citation>
    <scope>NUCLEOTIDE SEQUENCE [LARGE SCALE GENOMIC DNA]</scope>
    <source>
        <strain evidence="3">cv. Fuchu</strain>
    </source>
</reference>
<dbReference type="AlphaFoldDB" id="A0A7J0FDG1"/>
<sequence length="198" mass="22586">MGKMNSLLENFITAQQTQGRFLAQPQQNPKPANYIDETHEQVHAIITLRSGKEIDKTIAPKEVNHGKNGESRRLIQESESEKKKTEEKDHESNSELFKKASNEITMEHLKHASFPHRLTKASKTNLNAEIYDIFKQVRIKIPMLDAIKQIPSYAKFLKDLSTAKKKLQVTETAMVNESQILQCKSVPKYKDPSCPTVL</sequence>
<gene>
    <name evidence="2" type="ORF">Acr_11g0010270</name>
</gene>
<proteinExistence type="predicted"/>
<dbReference type="Proteomes" id="UP000585474">
    <property type="component" value="Unassembled WGS sequence"/>
</dbReference>
<keyword evidence="3" id="KW-1185">Reference proteome</keyword>
<evidence type="ECO:0008006" key="4">
    <source>
        <dbReference type="Google" id="ProtNLM"/>
    </source>
</evidence>
<accession>A0A7J0FDG1</accession>
<evidence type="ECO:0000256" key="1">
    <source>
        <dbReference type="SAM" id="MobiDB-lite"/>
    </source>
</evidence>
<comment type="caution">
    <text evidence="2">The sequence shown here is derived from an EMBL/GenBank/DDBJ whole genome shotgun (WGS) entry which is preliminary data.</text>
</comment>
<evidence type="ECO:0000313" key="3">
    <source>
        <dbReference type="Proteomes" id="UP000585474"/>
    </source>
</evidence>
<dbReference type="EMBL" id="BJWL01000011">
    <property type="protein sequence ID" value="GFY96721.1"/>
    <property type="molecule type" value="Genomic_DNA"/>
</dbReference>